<dbReference type="InterPro" id="IPR037066">
    <property type="entry name" value="Plug_dom_sf"/>
</dbReference>
<name>K2Q6C9_9FLAO</name>
<dbReference type="PANTHER" id="PTHR30069:SF29">
    <property type="entry name" value="HEMOGLOBIN AND HEMOGLOBIN-HAPTOGLOBIN-BINDING PROTEIN 1-RELATED"/>
    <property type="match status" value="1"/>
</dbReference>
<evidence type="ECO:0000256" key="2">
    <source>
        <dbReference type="ARBA" id="ARBA00022448"/>
    </source>
</evidence>
<dbReference type="EMBL" id="AMSG01000002">
    <property type="protein sequence ID" value="EKF56391.1"/>
    <property type="molecule type" value="Genomic_DNA"/>
</dbReference>
<keyword evidence="10" id="KW-1185">Reference proteome</keyword>
<keyword evidence="3" id="KW-1134">Transmembrane beta strand</keyword>
<evidence type="ECO:0000256" key="1">
    <source>
        <dbReference type="ARBA" id="ARBA00004571"/>
    </source>
</evidence>
<dbReference type="Pfam" id="PF07715">
    <property type="entry name" value="Plug"/>
    <property type="match status" value="1"/>
</dbReference>
<dbReference type="InterPro" id="IPR036942">
    <property type="entry name" value="Beta-barrel_TonB_sf"/>
</dbReference>
<dbReference type="AlphaFoldDB" id="K2Q6C9"/>
<dbReference type="GO" id="GO:0015344">
    <property type="term" value="F:siderophore uptake transmembrane transporter activity"/>
    <property type="evidence" value="ECO:0007669"/>
    <property type="project" value="TreeGrafter"/>
</dbReference>
<dbReference type="STRING" id="555500.I215_02673"/>
<dbReference type="eggNOG" id="COG4771">
    <property type="taxonomic scope" value="Bacteria"/>
</dbReference>
<sequence>MKTVLFFILFSIVGLLHGHAQIQIQGTLKAYNHGQKLFPLSGAKVSWLNNKDSVLTDIEGKFKILTSPSSNRLVVHYSNFRNDTLLVNRPNLGLLILKPEIELQEVVISKDNSSVQRSLFDVQNVVTVDSREMLKAACCNLSESFETNPAVDVNIADAITGTKQIQMLGLNSPYLLITQDNIPSTRGASSAHGLSFIPGNWIESIQITKGMGSVVNGYESISGQINTTLRQPLTDQQFFLNLYGNNFARFELNSRWNTFLTNKLSTGIFFHANTRMARVDDNNDGFLDTPLSEQINLMNRWQYGDPNSGWISFLNWQYLRDHKQTGEMHFDKNSDKLSTEHWGSEHDSDRFDISSKVGYVFADLPYQSIGLQMAYTYHKQDAYYGLRTYDIQQSSFYGNLIFSSIIGSTMHKYKTGINYMADNYKERLNSSPLDRRENSMGAFFEYTYSDLDKFSMVAGIRFDIHNHLDGFFSPRLHLRYAIWDKGALRASIGRGKRSAKILAENQKLFNSSREILIENSNASAYGLQPEIAWNYGLSFTQKLYLNKRLMVLSADFYRTQFENQVVVDWETPTEISFYNLEGKSYSNSFQIDLSYELIQNLQLRATYKRYQVKTDYKAAKLDKPLQPKHRFFSNLSYQTVRSPIGKQWRFDTTIHWQGEQRIPRSNLDLFTNSFGTYSPSYVLLNAQITRVLSNTFELYIGGENITNYAQKEPIIASNNPFGPNFDASMNYAPVLSGVYYIGFRYKLN</sequence>
<keyword evidence="9" id="KW-0675">Receptor</keyword>
<dbReference type="InterPro" id="IPR012910">
    <property type="entry name" value="Plug_dom"/>
</dbReference>
<evidence type="ECO:0000256" key="5">
    <source>
        <dbReference type="ARBA" id="ARBA00022729"/>
    </source>
</evidence>
<dbReference type="GO" id="GO:0009279">
    <property type="term" value="C:cell outer membrane"/>
    <property type="evidence" value="ECO:0007669"/>
    <property type="project" value="UniProtKB-SubCell"/>
</dbReference>
<keyword evidence="6" id="KW-0472">Membrane</keyword>
<organism evidence="9 10">
    <name type="scientific">Galbibacter marinus</name>
    <dbReference type="NCBI Taxonomy" id="555500"/>
    <lineage>
        <taxon>Bacteria</taxon>
        <taxon>Pseudomonadati</taxon>
        <taxon>Bacteroidota</taxon>
        <taxon>Flavobacteriia</taxon>
        <taxon>Flavobacteriales</taxon>
        <taxon>Flavobacteriaceae</taxon>
        <taxon>Galbibacter</taxon>
    </lineage>
</organism>
<dbReference type="GO" id="GO:0044718">
    <property type="term" value="P:siderophore transmembrane transport"/>
    <property type="evidence" value="ECO:0007669"/>
    <property type="project" value="TreeGrafter"/>
</dbReference>
<comment type="subcellular location">
    <subcellularLocation>
        <location evidence="1">Cell outer membrane</location>
        <topology evidence="1">Multi-pass membrane protein</topology>
    </subcellularLocation>
</comment>
<keyword evidence="5" id="KW-0732">Signal</keyword>
<evidence type="ECO:0000256" key="3">
    <source>
        <dbReference type="ARBA" id="ARBA00022452"/>
    </source>
</evidence>
<dbReference type="Gene3D" id="2.40.170.20">
    <property type="entry name" value="TonB-dependent receptor, beta-barrel domain"/>
    <property type="match status" value="1"/>
</dbReference>
<keyword evidence="2" id="KW-0813">Transport</keyword>
<reference evidence="9 10" key="1">
    <citation type="journal article" date="2012" name="J. Bacteriol.">
        <title>Genome Sequence of Galbibacter marinum Type Strain ck-I2-15.</title>
        <authorList>
            <person name="Lai Q."/>
            <person name="Li C."/>
            <person name="Shao Z."/>
        </authorList>
    </citation>
    <scope>NUCLEOTIDE SEQUENCE [LARGE SCALE GENOMIC DNA]</scope>
    <source>
        <strain evidence="10">ck-I2-15</strain>
    </source>
</reference>
<accession>K2Q6C9</accession>
<evidence type="ECO:0000259" key="8">
    <source>
        <dbReference type="Pfam" id="PF07715"/>
    </source>
</evidence>
<keyword evidence="4" id="KW-0812">Transmembrane</keyword>
<dbReference type="Proteomes" id="UP000007364">
    <property type="component" value="Unassembled WGS sequence"/>
</dbReference>
<dbReference type="OrthoDB" id="1109239at2"/>
<evidence type="ECO:0000256" key="6">
    <source>
        <dbReference type="ARBA" id="ARBA00023136"/>
    </source>
</evidence>
<dbReference type="PANTHER" id="PTHR30069">
    <property type="entry name" value="TONB-DEPENDENT OUTER MEMBRANE RECEPTOR"/>
    <property type="match status" value="1"/>
</dbReference>
<dbReference type="SUPFAM" id="SSF49464">
    <property type="entry name" value="Carboxypeptidase regulatory domain-like"/>
    <property type="match status" value="1"/>
</dbReference>
<proteinExistence type="predicted"/>
<evidence type="ECO:0000256" key="7">
    <source>
        <dbReference type="ARBA" id="ARBA00023237"/>
    </source>
</evidence>
<evidence type="ECO:0000256" key="4">
    <source>
        <dbReference type="ARBA" id="ARBA00022692"/>
    </source>
</evidence>
<evidence type="ECO:0000313" key="9">
    <source>
        <dbReference type="EMBL" id="EKF56391.1"/>
    </source>
</evidence>
<keyword evidence="7" id="KW-0998">Cell outer membrane</keyword>
<dbReference type="PATRIC" id="fig|555500.3.peg.555"/>
<evidence type="ECO:0000313" key="10">
    <source>
        <dbReference type="Proteomes" id="UP000007364"/>
    </source>
</evidence>
<dbReference type="Gene3D" id="2.170.130.10">
    <property type="entry name" value="TonB-dependent receptor, plug domain"/>
    <property type="match status" value="1"/>
</dbReference>
<dbReference type="RefSeq" id="WP_008990410.1">
    <property type="nucleotide sequence ID" value="NZ_AMSG01000002.1"/>
</dbReference>
<gene>
    <name evidence="9" type="ORF">I215_02673</name>
</gene>
<protein>
    <submittedName>
        <fullName evidence="9">Tonb-dependent receptor</fullName>
    </submittedName>
</protein>
<dbReference type="InterPro" id="IPR039426">
    <property type="entry name" value="TonB-dep_rcpt-like"/>
</dbReference>
<dbReference type="InterPro" id="IPR008969">
    <property type="entry name" value="CarboxyPept-like_regulatory"/>
</dbReference>
<dbReference type="SUPFAM" id="SSF56935">
    <property type="entry name" value="Porins"/>
    <property type="match status" value="1"/>
</dbReference>
<feature type="domain" description="TonB-dependent receptor plug" evidence="8">
    <location>
        <begin position="123"/>
        <end position="223"/>
    </location>
</feature>
<comment type="caution">
    <text evidence="9">The sequence shown here is derived from an EMBL/GenBank/DDBJ whole genome shotgun (WGS) entry which is preliminary data.</text>
</comment>